<accession>A0AAV1T9E1</accession>
<feature type="region of interest" description="Disordered" evidence="1">
    <location>
        <begin position="222"/>
        <end position="243"/>
    </location>
</feature>
<gene>
    <name evidence="2" type="ORF">PM001_LOCUS3157</name>
</gene>
<evidence type="ECO:0000256" key="1">
    <source>
        <dbReference type="SAM" id="MobiDB-lite"/>
    </source>
</evidence>
<protein>
    <submittedName>
        <fullName evidence="2">Uncharacterized protein</fullName>
    </submittedName>
</protein>
<name>A0AAV1T9E1_9STRA</name>
<dbReference type="AlphaFoldDB" id="A0AAV1T9E1"/>
<evidence type="ECO:0000313" key="3">
    <source>
        <dbReference type="Proteomes" id="UP001162060"/>
    </source>
</evidence>
<feature type="compositionally biased region" description="Basic and acidic residues" evidence="1">
    <location>
        <begin position="222"/>
        <end position="233"/>
    </location>
</feature>
<dbReference type="Proteomes" id="UP001162060">
    <property type="component" value="Unassembled WGS sequence"/>
</dbReference>
<feature type="compositionally biased region" description="Acidic residues" evidence="1">
    <location>
        <begin position="79"/>
        <end position="90"/>
    </location>
</feature>
<organism evidence="2 3">
    <name type="scientific">Peronospora matthiolae</name>
    <dbReference type="NCBI Taxonomy" id="2874970"/>
    <lineage>
        <taxon>Eukaryota</taxon>
        <taxon>Sar</taxon>
        <taxon>Stramenopiles</taxon>
        <taxon>Oomycota</taxon>
        <taxon>Peronosporomycetes</taxon>
        <taxon>Peronosporales</taxon>
        <taxon>Peronosporaceae</taxon>
        <taxon>Peronospora</taxon>
    </lineage>
</organism>
<dbReference type="EMBL" id="CAKLBY020000030">
    <property type="protein sequence ID" value="CAK7905697.1"/>
    <property type="molecule type" value="Genomic_DNA"/>
</dbReference>
<comment type="caution">
    <text evidence="2">The sequence shown here is derived from an EMBL/GenBank/DDBJ whole genome shotgun (WGS) entry which is preliminary data.</text>
</comment>
<sequence length="243" mass="27370">MASDPLLAVQDLQGVVTALAPTLRPQVLPKGVTGYGLDLILSLCKTEEQRHTLVELVYQSQPRDGRDRTLSTTHHEDEEKTDQEGEDDGEYWEPQVIGTFDVAHRVFALHKVQWMHERDAVVHELARFMELQLENPLVSQKVVQHFLHANGHASGDVMVAQRCFSAAFALQTLLRAFPRPPIALHGKVVEIAEDTDVAEVFAPLLLLAPTVEKDKTKAKAVLEQKLVRNDNNKQQKPKKRKRT</sequence>
<evidence type="ECO:0000313" key="2">
    <source>
        <dbReference type="EMBL" id="CAK7905697.1"/>
    </source>
</evidence>
<reference evidence="2" key="1">
    <citation type="submission" date="2024-01" db="EMBL/GenBank/DDBJ databases">
        <authorList>
            <person name="Webb A."/>
        </authorList>
    </citation>
    <scope>NUCLEOTIDE SEQUENCE</scope>
    <source>
        <strain evidence="2">Pm1</strain>
    </source>
</reference>
<proteinExistence type="predicted"/>
<feature type="compositionally biased region" description="Basic and acidic residues" evidence="1">
    <location>
        <begin position="64"/>
        <end position="78"/>
    </location>
</feature>
<feature type="region of interest" description="Disordered" evidence="1">
    <location>
        <begin position="64"/>
        <end position="90"/>
    </location>
</feature>